<dbReference type="Pfam" id="PF07228">
    <property type="entry name" value="SpoIIE"/>
    <property type="match status" value="1"/>
</dbReference>
<dbReference type="AlphaFoldDB" id="A0A239K1D5"/>
<keyword evidence="2" id="KW-0418">Kinase</keyword>
<dbReference type="Proteomes" id="UP000198318">
    <property type="component" value="Unassembled WGS sequence"/>
</dbReference>
<dbReference type="EMBL" id="FZOR01000016">
    <property type="protein sequence ID" value="SNT11840.1"/>
    <property type="molecule type" value="Genomic_DNA"/>
</dbReference>
<keyword evidence="3" id="KW-1185">Reference proteome</keyword>
<dbReference type="InterPro" id="IPR036890">
    <property type="entry name" value="HATPase_C_sf"/>
</dbReference>
<reference evidence="2 3" key="1">
    <citation type="submission" date="2017-06" db="EMBL/GenBank/DDBJ databases">
        <authorList>
            <person name="Kim H.J."/>
            <person name="Triplett B.A."/>
        </authorList>
    </citation>
    <scope>NUCLEOTIDE SEQUENCE [LARGE SCALE GENOMIC DNA]</scope>
    <source>
        <strain evidence="2 3">DSM 44715</strain>
    </source>
</reference>
<feature type="domain" description="PPM-type phosphatase" evidence="1">
    <location>
        <begin position="157"/>
        <end position="348"/>
    </location>
</feature>
<name>A0A239K1D5_9ACTN</name>
<dbReference type="SMART" id="SM00331">
    <property type="entry name" value="PP2C_SIG"/>
    <property type="match status" value="1"/>
</dbReference>
<proteinExistence type="predicted"/>
<dbReference type="CDD" id="cd16934">
    <property type="entry name" value="HATPase_RsbT-like"/>
    <property type="match status" value="1"/>
</dbReference>
<dbReference type="OrthoDB" id="479131at2"/>
<evidence type="ECO:0000313" key="3">
    <source>
        <dbReference type="Proteomes" id="UP000198318"/>
    </source>
</evidence>
<organism evidence="2 3">
    <name type="scientific">Actinomadura meyerae</name>
    <dbReference type="NCBI Taxonomy" id="240840"/>
    <lineage>
        <taxon>Bacteria</taxon>
        <taxon>Bacillati</taxon>
        <taxon>Actinomycetota</taxon>
        <taxon>Actinomycetes</taxon>
        <taxon>Streptosporangiales</taxon>
        <taxon>Thermomonosporaceae</taxon>
        <taxon>Actinomadura</taxon>
    </lineage>
</organism>
<protein>
    <submittedName>
        <fullName evidence="2">Anti-sigma regulatory factor (Ser/Thr protein kinase)</fullName>
    </submittedName>
</protein>
<dbReference type="PANTHER" id="PTHR35801">
    <property type="entry name" value="PHOSPHOSERINE PHOSPHATASE RSBX"/>
    <property type="match status" value="1"/>
</dbReference>
<dbReference type="Gene3D" id="3.30.565.10">
    <property type="entry name" value="Histidine kinase-like ATPase, C-terminal domain"/>
    <property type="match status" value="1"/>
</dbReference>
<dbReference type="SUPFAM" id="SSF81606">
    <property type="entry name" value="PP2C-like"/>
    <property type="match status" value="1"/>
</dbReference>
<dbReference type="InterPro" id="IPR036457">
    <property type="entry name" value="PPM-type-like_dom_sf"/>
</dbReference>
<dbReference type="Gene3D" id="3.60.40.10">
    <property type="entry name" value="PPM-type phosphatase domain"/>
    <property type="match status" value="1"/>
</dbReference>
<dbReference type="InterPro" id="IPR003594">
    <property type="entry name" value="HATPase_dom"/>
</dbReference>
<dbReference type="SUPFAM" id="SSF55874">
    <property type="entry name" value="ATPase domain of HSP90 chaperone/DNA topoisomerase II/histidine kinase"/>
    <property type="match status" value="1"/>
</dbReference>
<dbReference type="InterPro" id="IPR001932">
    <property type="entry name" value="PPM-type_phosphatase-like_dom"/>
</dbReference>
<gene>
    <name evidence="2" type="ORF">SAMN05443665_1016119</name>
</gene>
<keyword evidence="2" id="KW-0808">Transferase</keyword>
<accession>A0A239K1D5</accession>
<sequence length="352" mass="36917">MAALTGAGWTTSPSADDTLRVRVEEESAAAGVRRRVTALAERLGFAGERLEQVRLAATEAATNLARHARRGEMILRIVRHDRTAVVEFVAFDRGPGITDVPVSLRNGYSTRGTLGLGLGSIERLADRCALYSLPGAGTVLYARFRPPGAPAGDAAADPPFAGLTVPIDGEEQCGDAYTARLLDGTVYALLCDGLGHGPLAARAAWEAVRAAHETALPASPADVLMSVRRRLIPTRGGAVAVAVVDPAAGRVRYAGIGNIAGWIVAPDRRQGMISVPGIAGTTAGRIREHSYTLPPGAAVVLHSDGLTGRWSLADRPGLHLRDPLLIAATLLRDAGAHHDDRSVLAIATDGRW</sequence>
<dbReference type="Pfam" id="PF13581">
    <property type="entry name" value="HATPase_c_2"/>
    <property type="match status" value="1"/>
</dbReference>
<dbReference type="RefSeq" id="WP_089327278.1">
    <property type="nucleotide sequence ID" value="NZ_FZOR01000016.1"/>
</dbReference>
<dbReference type="PANTHER" id="PTHR35801:SF1">
    <property type="entry name" value="PHOSPHOSERINE PHOSPHATASE RSBX"/>
    <property type="match status" value="1"/>
</dbReference>
<dbReference type="InterPro" id="IPR039248">
    <property type="entry name" value="Ptase_RsbX"/>
</dbReference>
<dbReference type="GO" id="GO:0016301">
    <property type="term" value="F:kinase activity"/>
    <property type="evidence" value="ECO:0007669"/>
    <property type="project" value="UniProtKB-KW"/>
</dbReference>
<evidence type="ECO:0000313" key="2">
    <source>
        <dbReference type="EMBL" id="SNT11840.1"/>
    </source>
</evidence>
<evidence type="ECO:0000259" key="1">
    <source>
        <dbReference type="SMART" id="SM00331"/>
    </source>
</evidence>